<dbReference type="PROSITE" id="PS50848">
    <property type="entry name" value="START"/>
    <property type="match status" value="1"/>
</dbReference>
<keyword evidence="3" id="KW-1185">Reference proteome</keyword>
<dbReference type="InterPro" id="IPR023393">
    <property type="entry name" value="START-like_dom_sf"/>
</dbReference>
<reference evidence="2 3" key="1">
    <citation type="journal article" date="2019" name="Sci. Rep.">
        <title>Nanopore sequencing improves the draft genome of the human pathogenic amoeba Naegleria fowleri.</title>
        <authorList>
            <person name="Liechti N."/>
            <person name="Schurch N."/>
            <person name="Bruggmann R."/>
            <person name="Wittwer M."/>
        </authorList>
    </citation>
    <scope>NUCLEOTIDE SEQUENCE [LARGE SCALE GENOMIC DNA]</scope>
    <source>
        <strain evidence="2 3">ATCC 30894</strain>
    </source>
</reference>
<dbReference type="VEuPathDB" id="AmoebaDB:NF0118880"/>
<dbReference type="GeneID" id="68114488"/>
<dbReference type="InterPro" id="IPR036305">
    <property type="entry name" value="RGS_sf"/>
</dbReference>
<sequence length="481" mass="56883">MESKGTAARINVSRKSYERVYDIFEFEENQVVEIKPGHTISTYLLHQKHHDVDTLMKNKAAENMFARVNLYDPQSFNFKKLILQKEILTIFKSIAKGHYIDMVHFFISVLDYKEVMDDSNRYEIAKELVQTYLDESAPRRLKFKYMANAFGPFQLKFKDCNATKCPPDLFTNFENLCIRSLQEVFPDVVKSPIFESYIEKKKKEDAYGLKALLKSSTSNDSSLEDQEEEEKAFFLWCEKCGTEIINLENHRFNNFEFKQRISHLLDLSNWRLVFENEYGKTYFSPEGTHNHLSNSRRHVEIKYVYEIQNYRAEQVFNAWMDDSAFSTRLEQVESSTFIDFITDGKYGHAVYHEIYSMSFPQQNRELVHAYCCRYEQDTDRYVCITRSINNPKIPETSKFVRAEVKSAFLVEQLTDTTCRYYYSIIFDPNGWLNPEYFSSSFKETLENNFHAKLMRHVERFEKQNRAPSGGLVQSLKHYQSN</sequence>
<dbReference type="PANTHER" id="PTHR19308:SF39">
    <property type="entry name" value="PHOSPHATIDYLCHOLINE TRANSFER PROTEIN"/>
    <property type="match status" value="1"/>
</dbReference>
<dbReference type="InterPro" id="IPR051213">
    <property type="entry name" value="START_lipid_transfer"/>
</dbReference>
<dbReference type="RefSeq" id="XP_044558596.1">
    <property type="nucleotide sequence ID" value="XM_044710997.1"/>
</dbReference>
<comment type="caution">
    <text evidence="2">The sequence shown here is derived from an EMBL/GenBank/DDBJ whole genome shotgun (WGS) entry which is preliminary data.</text>
</comment>
<accession>A0A6A5B5A2</accession>
<dbReference type="InterPro" id="IPR044926">
    <property type="entry name" value="RGS_subdomain_2"/>
</dbReference>
<gene>
    <name evidence="2" type="ORF">FDP41_007270</name>
</gene>
<dbReference type="PANTHER" id="PTHR19308">
    <property type="entry name" value="PHOSPHATIDYLCHOLINE TRANSFER PROTEIN"/>
    <property type="match status" value="1"/>
</dbReference>
<dbReference type="GO" id="GO:0008289">
    <property type="term" value="F:lipid binding"/>
    <property type="evidence" value="ECO:0007669"/>
    <property type="project" value="InterPro"/>
</dbReference>
<dbReference type="OrthoDB" id="74575at2759"/>
<dbReference type="EMBL" id="VFQX01000058">
    <property type="protein sequence ID" value="KAF0973883.1"/>
    <property type="molecule type" value="Genomic_DNA"/>
</dbReference>
<dbReference type="Proteomes" id="UP000444721">
    <property type="component" value="Unassembled WGS sequence"/>
</dbReference>
<dbReference type="Gene3D" id="3.30.530.20">
    <property type="match status" value="1"/>
</dbReference>
<evidence type="ECO:0000313" key="2">
    <source>
        <dbReference type="EMBL" id="KAF0973883.1"/>
    </source>
</evidence>
<dbReference type="SUPFAM" id="SSF48097">
    <property type="entry name" value="Regulator of G-protein signaling, RGS"/>
    <property type="match status" value="1"/>
</dbReference>
<name>A0A6A5B5A2_NAEFO</name>
<organism evidence="2 3">
    <name type="scientific">Naegleria fowleri</name>
    <name type="common">Brain eating amoeba</name>
    <dbReference type="NCBI Taxonomy" id="5763"/>
    <lineage>
        <taxon>Eukaryota</taxon>
        <taxon>Discoba</taxon>
        <taxon>Heterolobosea</taxon>
        <taxon>Tetramitia</taxon>
        <taxon>Eutetramitia</taxon>
        <taxon>Vahlkampfiidae</taxon>
        <taxon>Naegleria</taxon>
    </lineage>
</organism>
<dbReference type="AlphaFoldDB" id="A0A6A5B5A2"/>
<dbReference type="VEuPathDB" id="AmoebaDB:NfTy_009940"/>
<dbReference type="InterPro" id="IPR002913">
    <property type="entry name" value="START_lipid-bd_dom"/>
</dbReference>
<evidence type="ECO:0000259" key="1">
    <source>
        <dbReference type="PROSITE" id="PS50848"/>
    </source>
</evidence>
<dbReference type="SUPFAM" id="SSF55961">
    <property type="entry name" value="Bet v1-like"/>
    <property type="match status" value="1"/>
</dbReference>
<evidence type="ECO:0000313" key="3">
    <source>
        <dbReference type="Proteomes" id="UP000444721"/>
    </source>
</evidence>
<dbReference type="GO" id="GO:0005737">
    <property type="term" value="C:cytoplasm"/>
    <property type="evidence" value="ECO:0007669"/>
    <property type="project" value="UniProtKB-ARBA"/>
</dbReference>
<proteinExistence type="predicted"/>
<dbReference type="Gene3D" id="1.10.167.10">
    <property type="entry name" value="Regulator of G-protein Signalling 4, domain 2"/>
    <property type="match status" value="1"/>
</dbReference>
<dbReference type="Pfam" id="PF01852">
    <property type="entry name" value="START"/>
    <property type="match status" value="1"/>
</dbReference>
<feature type="domain" description="START" evidence="1">
    <location>
        <begin position="309"/>
        <end position="462"/>
    </location>
</feature>
<dbReference type="VEuPathDB" id="AmoebaDB:FDP41_007270"/>
<protein>
    <recommendedName>
        <fullName evidence="1">START domain-containing protein</fullName>
    </recommendedName>
</protein>